<evidence type="ECO:0000256" key="1">
    <source>
        <dbReference type="ARBA" id="ARBA00000900"/>
    </source>
</evidence>
<dbReference type="SMART" id="SM00396">
    <property type="entry name" value="ZnF_UBR1"/>
    <property type="match status" value="1"/>
</dbReference>
<dbReference type="PANTHER" id="PTHR21497:SF53">
    <property type="entry name" value="E3 UBIQUITIN-PROTEIN LIGASE PRT6"/>
    <property type="match status" value="1"/>
</dbReference>
<name>A0A9D4USN2_ADICA</name>
<feature type="region of interest" description="Disordered" evidence="11">
    <location>
        <begin position="1481"/>
        <end position="1501"/>
    </location>
</feature>
<keyword evidence="7 10" id="KW-0862">Zinc</keyword>
<dbReference type="Pfam" id="PF02207">
    <property type="entry name" value="zf-UBR"/>
    <property type="match status" value="1"/>
</dbReference>
<evidence type="ECO:0000256" key="4">
    <source>
        <dbReference type="ARBA" id="ARBA00022723"/>
    </source>
</evidence>
<evidence type="ECO:0000256" key="8">
    <source>
        <dbReference type="ARBA" id="ARBA00046341"/>
    </source>
</evidence>
<accession>A0A9D4USN2</accession>
<feature type="compositionally biased region" description="Acidic residues" evidence="11">
    <location>
        <begin position="1413"/>
        <end position="1422"/>
    </location>
</feature>
<evidence type="ECO:0000259" key="12">
    <source>
        <dbReference type="PROSITE" id="PS51157"/>
    </source>
</evidence>
<dbReference type="CDD" id="cd16482">
    <property type="entry name" value="RING-H2_UBR1-like"/>
    <property type="match status" value="1"/>
</dbReference>
<dbReference type="Pfam" id="PF22960">
    <property type="entry name" value="WHD_UBR1"/>
    <property type="match status" value="1"/>
</dbReference>
<feature type="zinc finger region" description="UBR-type" evidence="9">
    <location>
        <begin position="120"/>
        <end position="190"/>
    </location>
</feature>
<dbReference type="GO" id="GO:0061630">
    <property type="term" value="F:ubiquitin protein ligase activity"/>
    <property type="evidence" value="ECO:0007669"/>
    <property type="project" value="UniProtKB-UniRule"/>
</dbReference>
<reference evidence="13" key="1">
    <citation type="submission" date="2021-01" db="EMBL/GenBank/DDBJ databases">
        <title>Adiantum capillus-veneris genome.</title>
        <authorList>
            <person name="Fang Y."/>
            <person name="Liao Q."/>
        </authorList>
    </citation>
    <scope>NUCLEOTIDE SEQUENCE</scope>
    <source>
        <strain evidence="13">H3</strain>
        <tissue evidence="13">Leaf</tissue>
    </source>
</reference>
<comment type="function">
    <text evidence="10">Ubiquitin ligase protein which is a component of the N-end rule pathway. Recognizes and binds to proteins bearing specific N-terminal residues that are destabilizing according to the N-end rule, leading to their ubiquitination and subsequent degradation.</text>
</comment>
<feature type="compositionally biased region" description="Polar residues" evidence="11">
    <location>
        <begin position="1266"/>
        <end position="1275"/>
    </location>
</feature>
<feature type="compositionally biased region" description="Polar residues" evidence="11">
    <location>
        <begin position="1486"/>
        <end position="1501"/>
    </location>
</feature>
<comment type="pathway">
    <text evidence="2 10">Protein modification; protein ubiquitination.</text>
</comment>
<dbReference type="InterPro" id="IPR055194">
    <property type="entry name" value="UBR1-like_WH"/>
</dbReference>
<evidence type="ECO:0000313" key="14">
    <source>
        <dbReference type="Proteomes" id="UP000886520"/>
    </source>
</evidence>
<keyword evidence="3 10" id="KW-0808">Transferase</keyword>
<dbReference type="GO" id="GO:0005737">
    <property type="term" value="C:cytoplasm"/>
    <property type="evidence" value="ECO:0007669"/>
    <property type="project" value="TreeGrafter"/>
</dbReference>
<evidence type="ECO:0000256" key="7">
    <source>
        <dbReference type="ARBA" id="ARBA00022833"/>
    </source>
</evidence>
<comment type="caution">
    <text evidence="13">The sequence shown here is derived from an EMBL/GenBank/DDBJ whole genome shotgun (WGS) entry which is preliminary data.</text>
</comment>
<dbReference type="GO" id="GO:0016567">
    <property type="term" value="P:protein ubiquitination"/>
    <property type="evidence" value="ECO:0007669"/>
    <property type="project" value="UniProtKB-UniRule"/>
</dbReference>
<keyword evidence="4 10" id="KW-0479">Metal-binding</keyword>
<comment type="catalytic activity">
    <reaction evidence="1 10">
        <text>S-ubiquitinyl-[E2 ubiquitin-conjugating enzyme]-L-cysteine + [acceptor protein]-L-lysine = [E2 ubiquitin-conjugating enzyme]-L-cysteine + N(6)-ubiquitinyl-[acceptor protein]-L-lysine.</text>
        <dbReference type="EC" id="2.3.2.27"/>
    </reaction>
</comment>
<dbReference type="EC" id="2.3.2.27" evidence="10"/>
<feature type="region of interest" description="Disordered" evidence="11">
    <location>
        <begin position="1252"/>
        <end position="1275"/>
    </location>
</feature>
<dbReference type="InterPro" id="IPR044046">
    <property type="entry name" value="E3_ligase_UBR-like_C"/>
</dbReference>
<keyword evidence="14" id="KW-1185">Reference proteome</keyword>
<dbReference type="GO" id="GO:0000151">
    <property type="term" value="C:ubiquitin ligase complex"/>
    <property type="evidence" value="ECO:0007669"/>
    <property type="project" value="TreeGrafter"/>
</dbReference>
<keyword evidence="6 10" id="KW-0833">Ubl conjugation pathway</keyword>
<evidence type="ECO:0000256" key="9">
    <source>
        <dbReference type="PROSITE-ProRule" id="PRU00508"/>
    </source>
</evidence>
<proteinExistence type="inferred from homology"/>
<evidence type="ECO:0000256" key="2">
    <source>
        <dbReference type="ARBA" id="ARBA00004906"/>
    </source>
</evidence>
<dbReference type="CDD" id="cd19673">
    <property type="entry name" value="UBR-box_UBR3"/>
    <property type="match status" value="1"/>
</dbReference>
<feature type="region of interest" description="Disordered" evidence="11">
    <location>
        <begin position="1395"/>
        <end position="1440"/>
    </location>
</feature>
<comment type="similarity">
    <text evidence="8 10">Belongs to the E3 ubiquitin-protein ligase UBR1-like family.</text>
</comment>
<evidence type="ECO:0000256" key="10">
    <source>
        <dbReference type="RuleBase" id="RU366018"/>
    </source>
</evidence>
<dbReference type="InterPro" id="IPR039164">
    <property type="entry name" value="UBR1-like"/>
</dbReference>
<organism evidence="13 14">
    <name type="scientific">Adiantum capillus-veneris</name>
    <name type="common">Maidenhair fern</name>
    <dbReference type="NCBI Taxonomy" id="13818"/>
    <lineage>
        <taxon>Eukaryota</taxon>
        <taxon>Viridiplantae</taxon>
        <taxon>Streptophyta</taxon>
        <taxon>Embryophyta</taxon>
        <taxon>Tracheophyta</taxon>
        <taxon>Polypodiopsida</taxon>
        <taxon>Polypodiidae</taxon>
        <taxon>Polypodiales</taxon>
        <taxon>Pteridineae</taxon>
        <taxon>Pteridaceae</taxon>
        <taxon>Vittarioideae</taxon>
        <taxon>Adiantum</taxon>
    </lineage>
</organism>
<dbReference type="Proteomes" id="UP000886520">
    <property type="component" value="Chromosome 12"/>
</dbReference>
<dbReference type="InterPro" id="IPR003126">
    <property type="entry name" value="Znf_UBR"/>
</dbReference>
<gene>
    <name evidence="13" type="ORF">GOP47_0012754</name>
</gene>
<dbReference type="FunFam" id="2.10.110.30:FF:000002">
    <property type="entry name" value="Putative e3 ubiquitin-protein ligase ubr3"/>
    <property type="match status" value="1"/>
</dbReference>
<dbReference type="GO" id="GO:0008270">
    <property type="term" value="F:zinc ion binding"/>
    <property type="evidence" value="ECO:0007669"/>
    <property type="project" value="UniProtKB-UniRule"/>
</dbReference>
<dbReference type="InterPro" id="IPR042065">
    <property type="entry name" value="E3_ELL-like"/>
</dbReference>
<dbReference type="GO" id="GO:0071596">
    <property type="term" value="P:ubiquitin-dependent protein catabolic process via the N-end rule pathway"/>
    <property type="evidence" value="ECO:0007669"/>
    <property type="project" value="UniProtKB-UniRule"/>
</dbReference>
<feature type="domain" description="UBR-type" evidence="12">
    <location>
        <begin position="120"/>
        <end position="190"/>
    </location>
</feature>
<dbReference type="Gene3D" id="1.10.10.2670">
    <property type="entry name" value="E3 ubiquitin-protein ligase"/>
    <property type="match status" value="1"/>
</dbReference>
<dbReference type="PROSITE" id="PS51157">
    <property type="entry name" value="ZF_UBR"/>
    <property type="match status" value="1"/>
</dbReference>
<evidence type="ECO:0000256" key="11">
    <source>
        <dbReference type="SAM" id="MobiDB-lite"/>
    </source>
</evidence>
<dbReference type="OrthoDB" id="26387at2759"/>
<feature type="region of interest" description="Disordered" evidence="11">
    <location>
        <begin position="625"/>
        <end position="646"/>
    </location>
</feature>
<dbReference type="Gene3D" id="2.10.110.30">
    <property type="match status" value="1"/>
</dbReference>
<dbReference type="Pfam" id="PF18995">
    <property type="entry name" value="PRT6_C"/>
    <property type="match status" value="1"/>
</dbReference>
<evidence type="ECO:0000256" key="5">
    <source>
        <dbReference type="ARBA" id="ARBA00022771"/>
    </source>
</evidence>
<dbReference type="EMBL" id="JABFUD020000012">
    <property type="protein sequence ID" value="KAI5072648.1"/>
    <property type="molecule type" value="Genomic_DNA"/>
</dbReference>
<dbReference type="PANTHER" id="PTHR21497">
    <property type="entry name" value="UBIQUITIN LIGASE E3 ALPHA-RELATED"/>
    <property type="match status" value="1"/>
</dbReference>
<protein>
    <recommendedName>
        <fullName evidence="10">E3 ubiquitin-protein ligase</fullName>
        <ecNumber evidence="10">2.3.2.27</ecNumber>
    </recommendedName>
</protein>
<evidence type="ECO:0000256" key="6">
    <source>
        <dbReference type="ARBA" id="ARBA00022786"/>
    </source>
</evidence>
<keyword evidence="5 10" id="KW-0863">Zinc-finger</keyword>
<evidence type="ECO:0000313" key="13">
    <source>
        <dbReference type="EMBL" id="KAI5072648.1"/>
    </source>
</evidence>
<sequence length="2168" mass="240895">MEGDGTSASPPPAPDFPSPTTILIQRLCSVGVPMSYLDSMEMGLMQFVRENKGSLQDIARVLMPRAEEVQIQWSVEGKGAWHEYKQGCKEGIRWAQWLMFGGNPEEIMKGIREETGHVRGVCGAVWGSNDISYRCRTCENDPTCAICVSCFESAKHINHDYSMIHTGGGCCDCGDITAWKESGFCSRHRGTAQAPCLSESLMSTFEPVMEALLHEWGNRLRAAASFSGEVLTKMSDHVIEKVATQTSLALIEMMLSFCNCSESLLTCSGRLIASENIGLLDVLLKSECFLPEKALNKLHELLFKLMGNPSFKCQFAKTFIRNYPHFIQDGLRQSLESPNGSRARESAALSSFSVQIFTVPTLTPLLVLDLKLLDMLLEALKDAFLSSSGGDAQQLVSKGHAASEFFTRIIDDIRFVLRHAEVAHYVARERLDLLNAWLHLLAFTQGMDAQQRQTSIHVEEETENWHTAYILEVQMASIHPLLIEGAAKIDSSVLADRSLSHCRISDEDDAIHGHAKIGRTSAGSDVSGKVGTCNNLVPMDVDGGGAGVVSQGASSFSSDGCLGIALSRAPGVPAVLLWLIAECSKVLDIWFLLDEYREASKSSRVNGQKVGLVQRRGLQLRGRGGRVTGRSFGGSAVESAEGEVSDSDSTREATFREWLRSNRHIELVRTQNNTGGVSSVHENLELGGISSHVKVQEGKNGQEKSTEWWMGAALPGSGVNAEFVRSEREWLEVDFDVSQQEVSFHIPLHRFLAVALQKSLEANPNLNPKEGNKRSWHCQDNLVSERGFLQQLFPTCYQAPAFISCLMEHPLRIQVLCAQVRAGMWRKNGDSVQALCEHYHSVKWCEGSLDLDLFLLQCCAVMAPTEEFVDRIVSRFGLNEYFSLFLLLPNEYETTLAQHMLALLIQIVVERGFCGFTASQACRRELIKRLAVSDATHSQLMKSLPPRLHEDKQWQEALLAVANYYKPSGMQQGRFSLQQECWKELDLYHPRWNARELQSAEELFFRACKVSSVVKQLPQWLKPFAPFENLSRLATCKKVHDIVRSIFFHAVFSEKISESRAPENVLITALHLLALGLDVCSLFAYRKGLEYKFSSFQSETGTSEAQEPPPLLANATERVYFGGVDNPEISNRQSLVSLLVLLMRRYGGDSESHGTAGESTLSSIGALIKVLLERFSNLHSGCMYEIESLAPEILHRVSPHNNDKLEISNTSKQPGLSEADRKKLLARERQAAVMAKMKAAQEKFVASCRSSLQEQGDLDKERSESKTPGPSQREQCCQTPRAVMCALCRESSSSSPISLLTFVQRSKLLEIAAKGVPSWQKRDRSKRVVALTFNEGADNDSSLVDSEVHESQIRVELLNLIQMALNGEVDREGPIEVEALLAFLGDAGFTESVEGSQSSVEARMVETSSSDSGSDDSDDEEGITVSSDPPDAFLDCSGSALANGGTATETAAEYEDEKAKIRQHFLITILLEYANTLSKNRKDQQQLESENSASSQKQSISRLMQRNDAGELPHDYVGSNDLIGTHMSSCGHAVHQECLDRYRSSLLQRYQSRTLFEGLHIVDPNQREFLCPVCRRLANSVLPYIAEATVPGVSGEEQAVSAANSLLTPSTSSSVSVSLVPQAMNLLRNAEELFWKPGFRKAVSKPLSRTLRSTFDSLFWTLFGLQFPGRENSSQHISNRISQSLLLWDALRYTVVSVELASRSQKDAHHLKPELTLEVLLKAADEGSMLPVFLRAAKAIQNQNRQSLLLRARGMQLLVGSICFGVSKDSLAEPLMPGSVSKLLHLIDNGKEAGDIHFWKRTADPVLVHDPFSSLFWIVFCLPLSFPTLTDPFVSLVHLLYLVCILQIMASLGNSNLSELQLTSSAGAFIQTLFTNLNGVRLFQPLYDQSLEVLPGPILLTIRRLTLPYLRRCALLGKLLCVIDFEETDFKVREAYDFLTSEKDVDWINNENVLPSSDFLKDLNELETLERKFLLPPLQSILESEGNHEIASRWCDHLCKDAGARKFVPSPRPTLAVPFKLMDLPPLYQTLLQSYIRERCPVCLSVPEQPALCLLCGTLCCGPARRSCCSINRQSECFRHAVACNGGVGVFLMIKKTNILLQRCSRQAYWPSPYLDAFGEEDIDMHRGKPLHLNEERYAALTKMVVSHGLDHSSLVLSHTTWETVMWG</sequence>
<evidence type="ECO:0000256" key="3">
    <source>
        <dbReference type="ARBA" id="ARBA00022679"/>
    </source>
</evidence>